<evidence type="ECO:0008006" key="4">
    <source>
        <dbReference type="Google" id="ProtNLM"/>
    </source>
</evidence>
<dbReference type="PATRIC" id="fig|1117379.3.peg.4370"/>
<keyword evidence="1" id="KW-1133">Transmembrane helix</keyword>
<evidence type="ECO:0000313" key="2">
    <source>
        <dbReference type="EMBL" id="EKN65178.1"/>
    </source>
</evidence>
<keyword evidence="1" id="KW-0472">Membrane</keyword>
<name>K6DAS7_9BACI</name>
<evidence type="ECO:0000256" key="1">
    <source>
        <dbReference type="SAM" id="Phobius"/>
    </source>
</evidence>
<proteinExistence type="predicted"/>
<dbReference type="Proteomes" id="UP000006316">
    <property type="component" value="Unassembled WGS sequence"/>
</dbReference>
<accession>K6DAS7</accession>
<organism evidence="2 3">
    <name type="scientific">Neobacillus bataviensis LMG 21833</name>
    <dbReference type="NCBI Taxonomy" id="1117379"/>
    <lineage>
        <taxon>Bacteria</taxon>
        <taxon>Bacillati</taxon>
        <taxon>Bacillota</taxon>
        <taxon>Bacilli</taxon>
        <taxon>Bacillales</taxon>
        <taxon>Bacillaceae</taxon>
        <taxon>Neobacillus</taxon>
    </lineage>
</organism>
<dbReference type="OrthoDB" id="2720594at2"/>
<sequence>MRKRQSRVGLFIGVFIVIILIIVMIKSMFFSAEEQAQRVVDEFYTYEQEGNFTDSWELFHPFMKERWEKSTYINDRAHVFMGHFGAETFDYSIEYLDKVEKWRMAKDKKPFKEAYHFQVLQMYKGKYGKFNFEQDVYVVKNKDSWGILWDYQQ</sequence>
<dbReference type="InterPro" id="IPR032710">
    <property type="entry name" value="NTF2-like_dom_sf"/>
</dbReference>
<reference evidence="2 3" key="1">
    <citation type="journal article" date="2012" name="Front. Microbiol.">
        <title>Redundancy and modularity in membrane-associated dissimilatory nitrate reduction in Bacillus.</title>
        <authorList>
            <person name="Heylen K."/>
            <person name="Keltjens J."/>
        </authorList>
    </citation>
    <scope>NUCLEOTIDE SEQUENCE [LARGE SCALE GENOMIC DNA]</scope>
    <source>
        <strain evidence="3">LMG 21833T</strain>
    </source>
</reference>
<dbReference type="AlphaFoldDB" id="K6DAS7"/>
<dbReference type="RefSeq" id="WP_007087207.1">
    <property type="nucleotide sequence ID" value="NZ_AJLS01000137.1"/>
</dbReference>
<evidence type="ECO:0000313" key="3">
    <source>
        <dbReference type="Proteomes" id="UP000006316"/>
    </source>
</evidence>
<dbReference type="STRING" id="1117379.BABA_21076"/>
<feature type="transmembrane region" description="Helical" evidence="1">
    <location>
        <begin position="7"/>
        <end position="29"/>
    </location>
</feature>
<keyword evidence="1" id="KW-0812">Transmembrane</keyword>
<keyword evidence="3" id="KW-1185">Reference proteome</keyword>
<protein>
    <recommendedName>
        <fullName evidence="4">DUF4829 domain-containing protein</fullName>
    </recommendedName>
</protein>
<dbReference type="SUPFAM" id="SSF54427">
    <property type="entry name" value="NTF2-like"/>
    <property type="match status" value="1"/>
</dbReference>
<dbReference type="eggNOG" id="ENOG50315AK">
    <property type="taxonomic scope" value="Bacteria"/>
</dbReference>
<comment type="caution">
    <text evidence="2">The sequence shown here is derived from an EMBL/GenBank/DDBJ whole genome shotgun (WGS) entry which is preliminary data.</text>
</comment>
<gene>
    <name evidence="2" type="ORF">BABA_21076</name>
</gene>
<dbReference type="EMBL" id="AJLS01000137">
    <property type="protein sequence ID" value="EKN65178.1"/>
    <property type="molecule type" value="Genomic_DNA"/>
</dbReference>